<feature type="binding site" evidence="6">
    <location>
        <position position="115"/>
    </location>
    <ligand>
        <name>a divalent metal cation</name>
        <dbReference type="ChEBI" id="CHEBI:60240"/>
        <label>1</label>
    </ligand>
</feature>
<evidence type="ECO:0000313" key="9">
    <source>
        <dbReference type="EMBL" id="SDX98315.1"/>
    </source>
</evidence>
<organism evidence="9 10">
    <name type="scientific">Delftia lacustris</name>
    <dbReference type="NCBI Taxonomy" id="558537"/>
    <lineage>
        <taxon>Bacteria</taxon>
        <taxon>Pseudomonadati</taxon>
        <taxon>Pseudomonadota</taxon>
        <taxon>Betaproteobacteria</taxon>
        <taxon>Burkholderiales</taxon>
        <taxon>Comamonadaceae</taxon>
        <taxon>Delftia</taxon>
    </lineage>
</organism>
<dbReference type="Pfam" id="PF00557">
    <property type="entry name" value="Peptidase_M24"/>
    <property type="match status" value="1"/>
</dbReference>
<evidence type="ECO:0000256" key="2">
    <source>
        <dbReference type="ARBA" id="ARBA00022438"/>
    </source>
</evidence>
<feature type="binding site" evidence="6">
    <location>
        <position position="103"/>
    </location>
    <ligand>
        <name>a divalent metal cation</name>
        <dbReference type="ChEBI" id="CHEBI:60240"/>
        <label>1</label>
    </ligand>
</feature>
<evidence type="ECO:0000256" key="6">
    <source>
        <dbReference type="HAMAP-Rule" id="MF_01974"/>
    </source>
</evidence>
<evidence type="ECO:0000256" key="3">
    <source>
        <dbReference type="ARBA" id="ARBA00022670"/>
    </source>
</evidence>
<keyword evidence="4 6" id="KW-0479">Metal-binding</keyword>
<feature type="binding site" evidence="6">
    <location>
        <position position="242"/>
    </location>
    <ligand>
        <name>a divalent metal cation</name>
        <dbReference type="ChEBI" id="CHEBI:60240"/>
        <label>2</label>
        <note>catalytic</note>
    </ligand>
</feature>
<dbReference type="InterPro" id="IPR002467">
    <property type="entry name" value="Pept_M24A_MAP1"/>
</dbReference>
<dbReference type="NCBIfam" id="TIGR00500">
    <property type="entry name" value="met_pdase_I"/>
    <property type="match status" value="1"/>
</dbReference>
<dbReference type="GO" id="GO:0006508">
    <property type="term" value="P:proteolysis"/>
    <property type="evidence" value="ECO:0007669"/>
    <property type="project" value="UniProtKB-KW"/>
</dbReference>
<dbReference type="GO" id="GO:0004239">
    <property type="term" value="F:initiator methionyl aminopeptidase activity"/>
    <property type="evidence" value="ECO:0007669"/>
    <property type="project" value="UniProtKB-UniRule"/>
</dbReference>
<keyword evidence="3 6" id="KW-0645">Protease</keyword>
<dbReference type="Proteomes" id="UP000183417">
    <property type="component" value="Unassembled WGS sequence"/>
</dbReference>
<feature type="domain" description="Peptidase M24" evidence="8">
    <location>
        <begin position="21"/>
        <end position="249"/>
    </location>
</feature>
<dbReference type="HAMAP" id="MF_01974">
    <property type="entry name" value="MetAP_1"/>
    <property type="match status" value="1"/>
</dbReference>
<feature type="binding site" evidence="6">
    <location>
        <position position="115"/>
    </location>
    <ligand>
        <name>a divalent metal cation</name>
        <dbReference type="ChEBI" id="CHEBI:60240"/>
        <label>2</label>
        <note>catalytic</note>
    </ligand>
</feature>
<dbReference type="PANTHER" id="PTHR43330">
    <property type="entry name" value="METHIONINE AMINOPEPTIDASE"/>
    <property type="match status" value="1"/>
</dbReference>
<accession>A0A1H3G5J8</accession>
<dbReference type="SUPFAM" id="SSF55920">
    <property type="entry name" value="Creatinase/aminopeptidase"/>
    <property type="match status" value="1"/>
</dbReference>
<comment type="similarity">
    <text evidence="6">Belongs to the peptidase M24A family. Methionine aminopeptidase type 1 subfamily.</text>
</comment>
<evidence type="ECO:0000259" key="8">
    <source>
        <dbReference type="Pfam" id="PF00557"/>
    </source>
</evidence>
<reference evidence="9 10" key="1">
    <citation type="submission" date="2016-10" db="EMBL/GenBank/DDBJ databases">
        <authorList>
            <person name="de Groot N.N."/>
        </authorList>
    </citation>
    <scope>NUCLEOTIDE SEQUENCE [LARGE SCALE GENOMIC DNA]</scope>
    <source>
        <strain evidence="9 10">LMG 24775</strain>
    </source>
</reference>
<dbReference type="GeneID" id="94690974"/>
<protein>
    <recommendedName>
        <fullName evidence="6 7">Methionine aminopeptidase</fullName>
        <shortName evidence="6">MAP</shortName>
        <shortName evidence="6">MetAP</shortName>
        <ecNumber evidence="6 7">3.4.11.18</ecNumber>
    </recommendedName>
    <alternativeName>
        <fullName evidence="6">Peptidase M</fullName>
    </alternativeName>
</protein>
<feature type="binding site" evidence="6">
    <location>
        <position position="242"/>
    </location>
    <ligand>
        <name>a divalent metal cation</name>
        <dbReference type="ChEBI" id="CHEBI:60240"/>
        <label>1</label>
    </ligand>
</feature>
<name>A0A1H3G5J8_9BURK</name>
<dbReference type="RefSeq" id="WP_046240831.1">
    <property type="nucleotide sequence ID" value="NZ_CP141274.1"/>
</dbReference>
<evidence type="ECO:0000256" key="5">
    <source>
        <dbReference type="ARBA" id="ARBA00022801"/>
    </source>
</evidence>
<feature type="binding site" evidence="6">
    <location>
        <position position="178"/>
    </location>
    <ligand>
        <name>a divalent metal cation</name>
        <dbReference type="ChEBI" id="CHEBI:60240"/>
        <label>2</label>
        <note>catalytic</note>
    </ligand>
</feature>
<dbReference type="EC" id="3.4.11.18" evidence="6 7"/>
<dbReference type="PANTHER" id="PTHR43330:SF27">
    <property type="entry name" value="METHIONINE AMINOPEPTIDASE"/>
    <property type="match status" value="1"/>
</dbReference>
<dbReference type="InterPro" id="IPR001714">
    <property type="entry name" value="Pept_M24_MAP"/>
</dbReference>
<dbReference type="PROSITE" id="PS00680">
    <property type="entry name" value="MAP_1"/>
    <property type="match status" value="1"/>
</dbReference>
<dbReference type="GO" id="GO:0070006">
    <property type="term" value="F:metalloaminopeptidase activity"/>
    <property type="evidence" value="ECO:0007669"/>
    <property type="project" value="UniProtKB-UniRule"/>
</dbReference>
<gene>
    <name evidence="6" type="primary">map</name>
    <name evidence="9" type="ORF">SAMN05421547_10278</name>
</gene>
<comment type="catalytic activity">
    <reaction evidence="6 7">
        <text>Release of N-terminal amino acids, preferentially methionine, from peptides and arylamides.</text>
        <dbReference type="EC" id="3.4.11.18"/>
    </reaction>
</comment>
<dbReference type="Gene3D" id="3.90.230.10">
    <property type="entry name" value="Creatinase/methionine aminopeptidase superfamily"/>
    <property type="match status" value="1"/>
</dbReference>
<evidence type="ECO:0000313" key="10">
    <source>
        <dbReference type="Proteomes" id="UP000183417"/>
    </source>
</evidence>
<evidence type="ECO:0000256" key="7">
    <source>
        <dbReference type="RuleBase" id="RU003653"/>
    </source>
</evidence>
<evidence type="ECO:0000256" key="1">
    <source>
        <dbReference type="ARBA" id="ARBA00002521"/>
    </source>
</evidence>
<dbReference type="InterPro" id="IPR000994">
    <property type="entry name" value="Pept_M24"/>
</dbReference>
<dbReference type="AlphaFoldDB" id="A0A1H3G5J8"/>
<comment type="subunit">
    <text evidence="6">Monomer.</text>
</comment>
<dbReference type="InterPro" id="IPR036005">
    <property type="entry name" value="Creatinase/aminopeptidase-like"/>
</dbReference>
<feature type="binding site" evidence="6">
    <location>
        <position position="85"/>
    </location>
    <ligand>
        <name>substrate</name>
    </ligand>
</feature>
<proteinExistence type="inferred from homology"/>
<feature type="binding site" evidence="6">
    <location>
        <position position="185"/>
    </location>
    <ligand>
        <name>substrate</name>
    </ligand>
</feature>
<feature type="binding site" evidence="6">
    <location>
        <position position="211"/>
    </location>
    <ligand>
        <name>a divalent metal cation</name>
        <dbReference type="ChEBI" id="CHEBI:60240"/>
        <label>2</label>
        <note>catalytic</note>
    </ligand>
</feature>
<comment type="cofactor">
    <cofactor evidence="6">
        <name>Co(2+)</name>
        <dbReference type="ChEBI" id="CHEBI:48828"/>
    </cofactor>
    <cofactor evidence="6">
        <name>Zn(2+)</name>
        <dbReference type="ChEBI" id="CHEBI:29105"/>
    </cofactor>
    <cofactor evidence="6">
        <name>Mn(2+)</name>
        <dbReference type="ChEBI" id="CHEBI:29035"/>
    </cofactor>
    <cofactor evidence="6">
        <name>Fe(2+)</name>
        <dbReference type="ChEBI" id="CHEBI:29033"/>
    </cofactor>
    <text evidence="6">Binds 2 divalent metal cations per subunit. Has a high-affinity and a low affinity metal-binding site. The true nature of the physiological cofactor is under debate. The enzyme is active with cobalt, zinc, manganese or divalent iron ions. Most likely, methionine aminopeptidases function as mononuclear Fe(2+)-metalloproteases under physiological conditions, and the catalytically relevant metal-binding site has been assigned to the histidine-containing high-affinity site.</text>
</comment>
<keyword evidence="2 6" id="KW-0031">Aminopeptidase</keyword>
<dbReference type="GO" id="GO:0046872">
    <property type="term" value="F:metal ion binding"/>
    <property type="evidence" value="ECO:0007669"/>
    <property type="project" value="UniProtKB-UniRule"/>
</dbReference>
<keyword evidence="5 6" id="KW-0378">Hydrolase</keyword>
<dbReference type="CDD" id="cd01086">
    <property type="entry name" value="MetAP1"/>
    <property type="match status" value="1"/>
</dbReference>
<comment type="function">
    <text evidence="1 6">Removes the N-terminal methionine from nascent proteins. The N-terminal methionine is often cleaved when the second residue in the primary sequence is small and uncharged (Met-Ala-, Cys, Gly, Pro, Ser, Thr, or Val). Requires deformylation of the N(alpha)-formylated initiator methionine before it can be hydrolyzed.</text>
</comment>
<sequence>MRGAKLRSVPLHDALDIGQSRKAGGLAARVLQMLVPHVQPGVSTEHLDRLCHDFIVDELRCVPTNVGYHGFPKTVCTSPNHVVCHGIPDARQILREGDILNVDVAVTTPEGWIGDTSRMYYVGQPSNQARRLVETTYEALLAGIRAVRPGATLGDIGHAIQTVAQRERFSVVREYCGHGIGKVYHDDPQVLHYGQPGQGMVLEAGMIFTIEPMLNAGKAATRELADGWTVITNDKSLSAQWEHMVVVTDTGFDVLTRWPEGTGSYAAI</sequence>
<evidence type="ECO:0000256" key="4">
    <source>
        <dbReference type="ARBA" id="ARBA00022723"/>
    </source>
</evidence>
<dbReference type="PRINTS" id="PR00599">
    <property type="entry name" value="MAPEPTIDASE"/>
</dbReference>
<dbReference type="GO" id="GO:0005829">
    <property type="term" value="C:cytosol"/>
    <property type="evidence" value="ECO:0007669"/>
    <property type="project" value="TreeGrafter"/>
</dbReference>
<dbReference type="EMBL" id="FNPE01000002">
    <property type="protein sequence ID" value="SDX98315.1"/>
    <property type="molecule type" value="Genomic_DNA"/>
</dbReference>